<evidence type="ECO:0000313" key="14">
    <source>
        <dbReference type="EMBL" id="CAG5108938.1"/>
    </source>
</evidence>
<dbReference type="InterPro" id="IPR009001">
    <property type="entry name" value="Transl_elong_EF1A/Init_IF2_C"/>
</dbReference>
<comment type="caution">
    <text evidence="14">The sequence shown here is derived from an EMBL/GenBank/DDBJ whole genome shotgun (WGS) entry which is preliminary data.</text>
</comment>
<keyword evidence="10" id="KW-0496">Mitochondrion</keyword>
<evidence type="ECO:0000256" key="11">
    <source>
        <dbReference type="ARBA" id="ARBA00023134"/>
    </source>
</evidence>
<dbReference type="GO" id="GO:0070125">
    <property type="term" value="P:mitochondrial translational elongation"/>
    <property type="evidence" value="ECO:0007669"/>
    <property type="project" value="TreeGrafter"/>
</dbReference>
<dbReference type="Gene3D" id="3.40.50.300">
    <property type="entry name" value="P-loop containing nucleotide triphosphate hydrolases"/>
    <property type="match status" value="2"/>
</dbReference>
<keyword evidence="9" id="KW-0809">Transit peptide</keyword>
<dbReference type="PRINTS" id="PR00315">
    <property type="entry name" value="ELONGATNFCT"/>
</dbReference>
<dbReference type="Proteomes" id="UP000786811">
    <property type="component" value="Unassembled WGS sequence"/>
</dbReference>
<dbReference type="InterPro" id="IPR027417">
    <property type="entry name" value="P-loop_NTPase"/>
</dbReference>
<protein>
    <recommendedName>
        <fullName evidence="5">Elongation factor Tu, mitochondrial</fullName>
        <ecNumber evidence="4">3.6.5.3</ecNumber>
    </recommendedName>
</protein>
<proteinExistence type="inferred from homology"/>
<dbReference type="CDD" id="cd01884">
    <property type="entry name" value="EF_Tu"/>
    <property type="match status" value="1"/>
</dbReference>
<evidence type="ECO:0000256" key="6">
    <source>
        <dbReference type="ARBA" id="ARBA00022741"/>
    </source>
</evidence>
<dbReference type="PANTHER" id="PTHR43721">
    <property type="entry name" value="ELONGATION FACTOR TU-RELATED"/>
    <property type="match status" value="1"/>
</dbReference>
<dbReference type="Pfam" id="PF00009">
    <property type="entry name" value="GTP_EFTU"/>
    <property type="match status" value="1"/>
</dbReference>
<evidence type="ECO:0000256" key="10">
    <source>
        <dbReference type="ARBA" id="ARBA00023128"/>
    </source>
</evidence>
<organism evidence="14 15">
    <name type="scientific">Cotesia congregata</name>
    <name type="common">Parasitoid wasp</name>
    <name type="synonym">Apanteles congregatus</name>
    <dbReference type="NCBI Taxonomy" id="51543"/>
    <lineage>
        <taxon>Eukaryota</taxon>
        <taxon>Metazoa</taxon>
        <taxon>Ecdysozoa</taxon>
        <taxon>Arthropoda</taxon>
        <taxon>Hexapoda</taxon>
        <taxon>Insecta</taxon>
        <taxon>Pterygota</taxon>
        <taxon>Neoptera</taxon>
        <taxon>Endopterygota</taxon>
        <taxon>Hymenoptera</taxon>
        <taxon>Apocrita</taxon>
        <taxon>Ichneumonoidea</taxon>
        <taxon>Braconidae</taxon>
        <taxon>Microgastrinae</taxon>
        <taxon>Cotesia</taxon>
    </lineage>
</organism>
<dbReference type="SUPFAM" id="SSF50465">
    <property type="entry name" value="EF-Tu/eEF-1alpha/eIF2-gamma C-terminal domain"/>
    <property type="match status" value="1"/>
</dbReference>
<dbReference type="InterPro" id="IPR009000">
    <property type="entry name" value="Transl_B-barrel_sf"/>
</dbReference>
<dbReference type="CDD" id="cd03706">
    <property type="entry name" value="mtEFTU_III"/>
    <property type="match status" value="1"/>
</dbReference>
<keyword evidence="8" id="KW-0648">Protein biosynthesis</keyword>
<dbReference type="InterPro" id="IPR000795">
    <property type="entry name" value="T_Tr_GTP-bd_dom"/>
</dbReference>
<dbReference type="OrthoDB" id="2067at2759"/>
<dbReference type="Gene3D" id="2.40.30.10">
    <property type="entry name" value="Translation factors"/>
    <property type="match status" value="2"/>
</dbReference>
<evidence type="ECO:0000259" key="13">
    <source>
        <dbReference type="PROSITE" id="PS51722"/>
    </source>
</evidence>
<dbReference type="InterPro" id="IPR004160">
    <property type="entry name" value="Transl_elong_EFTu/EF1A_C"/>
</dbReference>
<gene>
    <name evidence="14" type="ORF">HICCMSTLAB_LOCUS13574</name>
</gene>
<dbReference type="GO" id="GO:0005739">
    <property type="term" value="C:mitochondrion"/>
    <property type="evidence" value="ECO:0007669"/>
    <property type="project" value="UniProtKB-SubCell"/>
</dbReference>
<comment type="subcellular location">
    <subcellularLocation>
        <location evidence="2">Cytoplasm</location>
    </subcellularLocation>
    <subcellularLocation>
        <location evidence="1">Mitochondrion</location>
    </subcellularLocation>
</comment>
<dbReference type="GO" id="GO:0003746">
    <property type="term" value="F:translation elongation factor activity"/>
    <property type="evidence" value="ECO:0007669"/>
    <property type="project" value="UniProtKB-KW"/>
</dbReference>
<dbReference type="EC" id="3.6.5.3" evidence="4"/>
<evidence type="ECO:0000256" key="2">
    <source>
        <dbReference type="ARBA" id="ARBA00004496"/>
    </source>
</evidence>
<accession>A0A8J2HU13</accession>
<dbReference type="InterPro" id="IPR050055">
    <property type="entry name" value="EF-Tu_GTPase"/>
</dbReference>
<dbReference type="SUPFAM" id="SSF50447">
    <property type="entry name" value="Translation proteins"/>
    <property type="match status" value="1"/>
</dbReference>
<dbReference type="FunFam" id="2.40.30.10:FF:000092">
    <property type="entry name" value="Elongation factor Tu"/>
    <property type="match status" value="1"/>
</dbReference>
<dbReference type="FunFam" id="2.40.30.10:FF:000001">
    <property type="entry name" value="Elongation factor Tu"/>
    <property type="match status" value="1"/>
</dbReference>
<dbReference type="Pfam" id="PF03143">
    <property type="entry name" value="GTP_EFTU_D3"/>
    <property type="match status" value="1"/>
</dbReference>
<evidence type="ECO:0000256" key="7">
    <source>
        <dbReference type="ARBA" id="ARBA00022768"/>
    </source>
</evidence>
<keyword evidence="11" id="KW-0342">GTP-binding</keyword>
<sequence length="463" mass="51264">MQSIVFKKNEDIYYQIMALASARVILNPILRKTIKQILFSRHFSKCQRRSLVCSQLYLPQVTSQRLYAEKKVFNRDKPHCNVGTIGHVDHGKTTLTAAITKVLAEQELANAMGYSEIDNAPEEKARGITINVAHIEYSTANRHYGHTDCPGHADYIKNMITGTAQMDGAILVVAATDGAMPQTPDAEMIELVEMEIRELLSEMGYDGDKVPVIKGSALCALEGKNPEIGSQAIMKLLEAVDGHVPTPIRDLDKPFMMPVENAYSIAGRGTVVTGRLERGIIKKGMEAEFIGYSKSLKTTITGIEMFHQILTEAHAGDQLGALVRGLKRDDIRRGMIMCKPGTMKAYDHLETQAYILSTEEGGRKKPIPNLIQIQMFSKTWDVACQVSIPDKPMVMPGEDSKLVLKLFRPMVLEKGQRFTLRDGTITLGTGVVTNVLKPLNEKDRLLLTVGKKKRAKLTAEAAN</sequence>
<evidence type="ECO:0000256" key="8">
    <source>
        <dbReference type="ARBA" id="ARBA00022917"/>
    </source>
</evidence>
<feature type="domain" description="Tr-type G" evidence="13">
    <location>
        <begin position="77"/>
        <end position="248"/>
    </location>
</feature>
<comment type="similarity">
    <text evidence="3">Belongs to the TRAFAC class translation factor GTPase superfamily. Classic translation factor GTPase family. EF-Tu/EF-1A subfamily.</text>
</comment>
<evidence type="ECO:0000256" key="5">
    <source>
        <dbReference type="ARBA" id="ARBA00017898"/>
    </source>
</evidence>
<dbReference type="Pfam" id="PF03144">
    <property type="entry name" value="GTP_EFTU_D2"/>
    <property type="match status" value="1"/>
</dbReference>
<evidence type="ECO:0000256" key="12">
    <source>
        <dbReference type="ARBA" id="ARBA00051990"/>
    </source>
</evidence>
<dbReference type="PROSITE" id="PS00301">
    <property type="entry name" value="G_TR_1"/>
    <property type="match status" value="1"/>
</dbReference>
<dbReference type="InterPro" id="IPR031157">
    <property type="entry name" value="G_TR_CS"/>
</dbReference>
<evidence type="ECO:0000313" key="15">
    <source>
        <dbReference type="Proteomes" id="UP000786811"/>
    </source>
</evidence>
<comment type="catalytic activity">
    <reaction evidence="12">
        <text>GTP + H2O = GDP + phosphate + H(+)</text>
        <dbReference type="Rhea" id="RHEA:19669"/>
        <dbReference type="ChEBI" id="CHEBI:15377"/>
        <dbReference type="ChEBI" id="CHEBI:15378"/>
        <dbReference type="ChEBI" id="CHEBI:37565"/>
        <dbReference type="ChEBI" id="CHEBI:43474"/>
        <dbReference type="ChEBI" id="CHEBI:58189"/>
        <dbReference type="EC" id="3.6.5.3"/>
    </reaction>
    <physiologicalReaction direction="left-to-right" evidence="12">
        <dbReference type="Rhea" id="RHEA:19670"/>
    </physiologicalReaction>
</comment>
<dbReference type="InterPro" id="IPR004161">
    <property type="entry name" value="EFTu-like_2"/>
</dbReference>
<keyword evidence="7" id="KW-0251">Elongation factor</keyword>
<dbReference type="SUPFAM" id="SSF52540">
    <property type="entry name" value="P-loop containing nucleoside triphosphate hydrolases"/>
    <property type="match status" value="1"/>
</dbReference>
<reference evidence="14" key="1">
    <citation type="submission" date="2021-04" db="EMBL/GenBank/DDBJ databases">
        <authorList>
            <person name="Chebbi M.A.C M."/>
        </authorList>
    </citation>
    <scope>NUCLEOTIDE SEQUENCE</scope>
</reference>
<dbReference type="InterPro" id="IPR033720">
    <property type="entry name" value="EFTU_2"/>
</dbReference>
<dbReference type="EMBL" id="CAJNRD030001124">
    <property type="protein sequence ID" value="CAG5108938.1"/>
    <property type="molecule type" value="Genomic_DNA"/>
</dbReference>
<evidence type="ECO:0000256" key="1">
    <source>
        <dbReference type="ARBA" id="ARBA00004173"/>
    </source>
</evidence>
<name>A0A8J2HU13_COTCN</name>
<keyword evidence="15" id="KW-1185">Reference proteome</keyword>
<evidence type="ECO:0000256" key="3">
    <source>
        <dbReference type="ARBA" id="ARBA00007249"/>
    </source>
</evidence>
<keyword evidence="6" id="KW-0547">Nucleotide-binding</keyword>
<evidence type="ECO:0000256" key="9">
    <source>
        <dbReference type="ARBA" id="ARBA00022946"/>
    </source>
</evidence>
<dbReference type="CDD" id="cd03697">
    <property type="entry name" value="EFTU_II"/>
    <property type="match status" value="1"/>
</dbReference>
<dbReference type="GO" id="GO:0003924">
    <property type="term" value="F:GTPase activity"/>
    <property type="evidence" value="ECO:0007669"/>
    <property type="project" value="InterPro"/>
</dbReference>
<dbReference type="GO" id="GO:0005525">
    <property type="term" value="F:GTP binding"/>
    <property type="evidence" value="ECO:0007669"/>
    <property type="project" value="UniProtKB-KW"/>
</dbReference>
<dbReference type="AlphaFoldDB" id="A0A8J2HU13"/>
<evidence type="ECO:0000256" key="4">
    <source>
        <dbReference type="ARBA" id="ARBA00011986"/>
    </source>
</evidence>
<dbReference type="PROSITE" id="PS51722">
    <property type="entry name" value="G_TR_2"/>
    <property type="match status" value="1"/>
</dbReference>
<dbReference type="InterPro" id="IPR041709">
    <property type="entry name" value="EF-Tu_GTP-bd"/>
</dbReference>
<dbReference type="PANTHER" id="PTHR43721:SF36">
    <property type="entry name" value="ELONGATION FACTOR TU, MITOCHONDRIAL"/>
    <property type="match status" value="1"/>
</dbReference>